<evidence type="ECO:0000256" key="3">
    <source>
        <dbReference type="ARBA" id="ARBA00022741"/>
    </source>
</evidence>
<dbReference type="Pfam" id="PF00749">
    <property type="entry name" value="tRNA-synt_1c"/>
    <property type="match status" value="1"/>
</dbReference>
<dbReference type="GO" id="GO:0004818">
    <property type="term" value="F:glutamate-tRNA ligase activity"/>
    <property type="evidence" value="ECO:0007669"/>
    <property type="project" value="UniProtKB-EC"/>
</dbReference>
<feature type="binding site" evidence="7">
    <location>
        <position position="136"/>
    </location>
    <ligand>
        <name>Zn(2+)</name>
        <dbReference type="ChEBI" id="CHEBI:29105"/>
    </ligand>
</feature>
<dbReference type="PANTHER" id="PTHR43311:SF1">
    <property type="entry name" value="GLUTAMYL-Q TRNA(ASP) SYNTHETASE"/>
    <property type="match status" value="1"/>
</dbReference>
<evidence type="ECO:0000256" key="8">
    <source>
        <dbReference type="RuleBase" id="RU363037"/>
    </source>
</evidence>
<feature type="binding site" evidence="7">
    <location>
        <begin position="27"/>
        <end position="31"/>
    </location>
    <ligand>
        <name>L-glutamate</name>
        <dbReference type="ChEBI" id="CHEBI:29985"/>
    </ligand>
</feature>
<organism evidence="11 12">
    <name type="scientific">Corynebacterium felinum</name>
    <dbReference type="NCBI Taxonomy" id="131318"/>
    <lineage>
        <taxon>Bacteria</taxon>
        <taxon>Bacillati</taxon>
        <taxon>Actinomycetota</taxon>
        <taxon>Actinomycetes</taxon>
        <taxon>Mycobacteriales</taxon>
        <taxon>Corynebacteriaceae</taxon>
        <taxon>Corynebacterium</taxon>
    </lineage>
</organism>
<feature type="compositionally biased region" description="Polar residues" evidence="9">
    <location>
        <begin position="1"/>
        <end position="18"/>
    </location>
</feature>
<dbReference type="InterPro" id="IPR020058">
    <property type="entry name" value="Glu/Gln-tRNA-synth_Ib_cat-dom"/>
</dbReference>
<keyword evidence="8" id="KW-0648">Protein biosynthesis</keyword>
<comment type="function">
    <text evidence="7">Catalyzes the tRNA-independent activation of glutamate in presence of ATP and the subsequent transfer of glutamate onto a tRNA(Asp). Glutamate is transferred on the 2-amino-5-(4,5-dihydroxy-2-cyclopenten-1-yl) moiety of the queuosine in the wobble position of the QUC anticodon.</text>
</comment>
<proteinExistence type="inferred from homology"/>
<dbReference type="NCBIfam" id="NF004315">
    <property type="entry name" value="PRK05710.1-4"/>
    <property type="match status" value="1"/>
</dbReference>
<evidence type="ECO:0000256" key="1">
    <source>
        <dbReference type="ARBA" id="ARBA00022598"/>
    </source>
</evidence>
<dbReference type="InterPro" id="IPR014729">
    <property type="entry name" value="Rossmann-like_a/b/a_fold"/>
</dbReference>
<keyword evidence="3 7" id="KW-0547">Nucleotide-binding</keyword>
<dbReference type="PRINTS" id="PR00987">
    <property type="entry name" value="TRNASYNTHGLU"/>
</dbReference>
<dbReference type="EC" id="6.1.1.-" evidence="7"/>
<feature type="domain" description="Glutamyl/glutaminyl-tRNA synthetase class Ib catalytic" evidence="10">
    <location>
        <begin position="27"/>
        <end position="273"/>
    </location>
</feature>
<dbReference type="Gene3D" id="3.40.50.620">
    <property type="entry name" value="HUPs"/>
    <property type="match status" value="1"/>
</dbReference>
<evidence type="ECO:0000256" key="5">
    <source>
        <dbReference type="ARBA" id="ARBA00022840"/>
    </source>
</evidence>
<dbReference type="InterPro" id="IPR022380">
    <property type="entry name" value="Glu-Q_tRNA(Asp)_Synthase"/>
</dbReference>
<keyword evidence="12" id="KW-1185">Reference proteome</keyword>
<feature type="binding site" evidence="7">
    <location>
        <position position="221"/>
    </location>
    <ligand>
        <name>L-glutamate</name>
        <dbReference type="ChEBI" id="CHEBI:29985"/>
    </ligand>
</feature>
<sequence length="322" mass="35968">MHNINQAPSAQSPKSSIPSPWGVGAGRFAPSPSGDLHFGNLRTAVLAWASARSSGRAFYMRVEDVDTQRSSHESACRQLEDLAQLGLDWDGDVLYQSTRFEAYEQALAQLPHYECYCSRKDIVHAASAPHSIPGQYPGTCRDLDEDERRRRRHALAQHNRVPALRLRADVEHWRIHDLYAGFVDGEVDDMILRRGGQDPDWAYNLAVVVDDAFQGIDQVVRGDDLLSSAPRQGYLAHLLGVEAPAFVHVPLVINTQGRRLAKRDGAVTFRDMEAQGGRGSVFPCIAASLGINARTPEELVEKFHVQSIPREPYVWRNRFPKP</sequence>
<feature type="binding site" evidence="7">
    <location>
        <position position="203"/>
    </location>
    <ligand>
        <name>L-glutamate</name>
        <dbReference type="ChEBI" id="CHEBI:29985"/>
    </ligand>
</feature>
<accession>A0ABU2B767</accession>
<dbReference type="PANTHER" id="PTHR43311">
    <property type="entry name" value="GLUTAMATE--TRNA LIGASE"/>
    <property type="match status" value="1"/>
</dbReference>
<keyword evidence="5 7" id="KW-0067">ATP-binding</keyword>
<evidence type="ECO:0000259" key="10">
    <source>
        <dbReference type="Pfam" id="PF00749"/>
    </source>
</evidence>
<feature type="binding site" evidence="7">
    <location>
        <position position="63"/>
    </location>
    <ligand>
        <name>L-glutamate</name>
        <dbReference type="ChEBI" id="CHEBI:29985"/>
    </ligand>
</feature>
<comment type="caution">
    <text evidence="11">The sequence shown here is derived from an EMBL/GenBank/DDBJ whole genome shotgun (WGS) entry which is preliminary data.</text>
</comment>
<dbReference type="SUPFAM" id="SSF52374">
    <property type="entry name" value="Nucleotidylyl transferase"/>
    <property type="match status" value="1"/>
</dbReference>
<gene>
    <name evidence="7" type="primary">gluQ</name>
    <name evidence="11" type="ORF">J2S37_000997</name>
</gene>
<feature type="binding site" evidence="7">
    <location>
        <position position="262"/>
    </location>
    <ligand>
        <name>ATP</name>
        <dbReference type="ChEBI" id="CHEBI:30616"/>
    </ligand>
</feature>
<reference evidence="11 12" key="1">
    <citation type="submission" date="2023-07" db="EMBL/GenBank/DDBJ databases">
        <title>Sequencing the genomes of 1000 actinobacteria strains.</title>
        <authorList>
            <person name="Klenk H.-P."/>
        </authorList>
    </citation>
    <scope>NUCLEOTIDE SEQUENCE [LARGE SCALE GENOMIC DNA]</scope>
    <source>
        <strain evidence="11 12">DSM 44508</strain>
    </source>
</reference>
<dbReference type="InterPro" id="IPR000924">
    <property type="entry name" value="Glu/Gln-tRNA-synth"/>
</dbReference>
<feature type="short sequence motif" description="'HIGH' region" evidence="7">
    <location>
        <begin position="30"/>
        <end position="40"/>
    </location>
</feature>
<feature type="binding site" evidence="7">
    <location>
        <position position="140"/>
    </location>
    <ligand>
        <name>Zn(2+)</name>
        <dbReference type="ChEBI" id="CHEBI:29105"/>
    </ligand>
</feature>
<evidence type="ECO:0000256" key="4">
    <source>
        <dbReference type="ARBA" id="ARBA00022833"/>
    </source>
</evidence>
<dbReference type="HAMAP" id="MF_01428">
    <property type="entry name" value="Glu_Q_tRNA_synth"/>
    <property type="match status" value="1"/>
</dbReference>
<name>A0ABU2B767_9CORY</name>
<feature type="short sequence motif" description="'KMSKS' region" evidence="7">
    <location>
        <begin position="259"/>
        <end position="263"/>
    </location>
</feature>
<evidence type="ECO:0000313" key="11">
    <source>
        <dbReference type="EMBL" id="MDR7354459.1"/>
    </source>
</evidence>
<keyword evidence="4 7" id="KW-0862">Zinc</keyword>
<feature type="binding site" evidence="7">
    <location>
        <position position="117"/>
    </location>
    <ligand>
        <name>Zn(2+)</name>
        <dbReference type="ChEBI" id="CHEBI:29105"/>
    </ligand>
</feature>
<keyword evidence="1 7" id="KW-0436">Ligase</keyword>
<comment type="cofactor">
    <cofactor evidence="7">
        <name>Zn(2+)</name>
        <dbReference type="ChEBI" id="CHEBI:29105"/>
    </cofactor>
    <text evidence="7">Binds 1 zinc ion per subunit.</text>
</comment>
<dbReference type="RefSeq" id="WP_277104060.1">
    <property type="nucleotide sequence ID" value="NZ_BAAAJS010000035.1"/>
</dbReference>
<evidence type="ECO:0000256" key="6">
    <source>
        <dbReference type="ARBA" id="ARBA00023146"/>
    </source>
</evidence>
<dbReference type="Proteomes" id="UP001183619">
    <property type="component" value="Unassembled WGS sequence"/>
</dbReference>
<keyword evidence="2 7" id="KW-0479">Metal-binding</keyword>
<evidence type="ECO:0000313" key="12">
    <source>
        <dbReference type="Proteomes" id="UP001183619"/>
    </source>
</evidence>
<evidence type="ECO:0000256" key="9">
    <source>
        <dbReference type="SAM" id="MobiDB-lite"/>
    </source>
</evidence>
<comment type="similarity">
    <text evidence="7">Belongs to the class-I aminoacyl-tRNA synthetase family. GluQ subfamily.</text>
</comment>
<protein>
    <recommendedName>
        <fullName evidence="7">Glutamyl-Q tRNA(Asp) synthetase</fullName>
        <shortName evidence="7">Glu-Q-RSs</shortName>
        <ecNumber evidence="7">6.1.1.-</ecNumber>
    </recommendedName>
</protein>
<keyword evidence="6 7" id="KW-0030">Aminoacyl-tRNA synthetase</keyword>
<dbReference type="InterPro" id="IPR049940">
    <property type="entry name" value="GluQ/Sye"/>
</dbReference>
<dbReference type="EMBL" id="JAVDYF010000001">
    <property type="protein sequence ID" value="MDR7354459.1"/>
    <property type="molecule type" value="Genomic_DNA"/>
</dbReference>
<feature type="region of interest" description="Disordered" evidence="9">
    <location>
        <begin position="1"/>
        <end position="23"/>
    </location>
</feature>
<evidence type="ECO:0000256" key="7">
    <source>
        <dbReference type="HAMAP-Rule" id="MF_01428"/>
    </source>
</evidence>
<evidence type="ECO:0000256" key="2">
    <source>
        <dbReference type="ARBA" id="ARBA00022723"/>
    </source>
</evidence>
<feature type="binding site" evidence="7">
    <location>
        <position position="115"/>
    </location>
    <ligand>
        <name>Zn(2+)</name>
        <dbReference type="ChEBI" id="CHEBI:29105"/>
    </ligand>
</feature>